<evidence type="ECO:0000313" key="6">
    <source>
        <dbReference type="Proteomes" id="UP000886885"/>
    </source>
</evidence>
<feature type="chain" id="PRO_5036475814" evidence="4">
    <location>
        <begin position="19"/>
        <end position="299"/>
    </location>
</feature>
<comment type="caution">
    <text evidence="5">The sequence shown here is derived from an EMBL/GenBank/DDBJ whole genome shotgun (WGS) entry which is preliminary data.</text>
</comment>
<dbReference type="GO" id="GO:0008422">
    <property type="term" value="F:beta-glucosidase activity"/>
    <property type="evidence" value="ECO:0007669"/>
    <property type="project" value="TreeGrafter"/>
</dbReference>
<proteinExistence type="inferred from homology"/>
<organism evidence="5 6">
    <name type="scientific">Populus tomentosa</name>
    <name type="common">Chinese white poplar</name>
    <dbReference type="NCBI Taxonomy" id="118781"/>
    <lineage>
        <taxon>Eukaryota</taxon>
        <taxon>Viridiplantae</taxon>
        <taxon>Streptophyta</taxon>
        <taxon>Embryophyta</taxon>
        <taxon>Tracheophyta</taxon>
        <taxon>Spermatophyta</taxon>
        <taxon>Magnoliopsida</taxon>
        <taxon>eudicotyledons</taxon>
        <taxon>Gunneridae</taxon>
        <taxon>Pentapetalae</taxon>
        <taxon>rosids</taxon>
        <taxon>fabids</taxon>
        <taxon>Malpighiales</taxon>
        <taxon>Salicaceae</taxon>
        <taxon>Saliceae</taxon>
        <taxon>Populus</taxon>
    </lineage>
</organism>
<dbReference type="PROSITE" id="PS00653">
    <property type="entry name" value="GLYCOSYL_HYDROL_F1_2"/>
    <property type="match status" value="1"/>
</dbReference>
<dbReference type="PANTHER" id="PTHR10353:SF137">
    <property type="entry name" value="MYROSINASE 3-RELATED"/>
    <property type="match status" value="1"/>
</dbReference>
<feature type="signal peptide" evidence="4">
    <location>
        <begin position="1"/>
        <end position="18"/>
    </location>
</feature>
<evidence type="ECO:0000256" key="3">
    <source>
        <dbReference type="RuleBase" id="RU003690"/>
    </source>
</evidence>
<evidence type="ECO:0000313" key="5">
    <source>
        <dbReference type="EMBL" id="KAG6778726.1"/>
    </source>
</evidence>
<dbReference type="InterPro" id="IPR001360">
    <property type="entry name" value="Glyco_hydro_1"/>
</dbReference>
<dbReference type="GO" id="GO:0005975">
    <property type="term" value="P:carbohydrate metabolic process"/>
    <property type="evidence" value="ECO:0007669"/>
    <property type="project" value="InterPro"/>
</dbReference>
<dbReference type="PANTHER" id="PTHR10353">
    <property type="entry name" value="GLYCOSYL HYDROLASE"/>
    <property type="match status" value="1"/>
</dbReference>
<dbReference type="Pfam" id="PF00232">
    <property type="entry name" value="Glyco_hydro_1"/>
    <property type="match status" value="1"/>
</dbReference>
<protein>
    <submittedName>
        <fullName evidence="5">Uncharacterized protein</fullName>
    </submittedName>
</protein>
<keyword evidence="4" id="KW-0732">Signal</keyword>
<evidence type="ECO:0000256" key="2">
    <source>
        <dbReference type="ARBA" id="ARBA00023295"/>
    </source>
</evidence>
<accession>A0A8X7ZZF2</accession>
<keyword evidence="2" id="KW-0326">Glycosidase</keyword>
<keyword evidence="1" id="KW-0378">Hydrolase</keyword>
<reference evidence="5" key="1">
    <citation type="journal article" date="2020" name="bioRxiv">
        <title>Hybrid origin of Populus tomentosa Carr. identified through genome sequencing and phylogenomic analysis.</title>
        <authorList>
            <person name="An X."/>
            <person name="Gao K."/>
            <person name="Chen Z."/>
            <person name="Li J."/>
            <person name="Yang X."/>
            <person name="Yang X."/>
            <person name="Zhou J."/>
            <person name="Guo T."/>
            <person name="Zhao T."/>
            <person name="Huang S."/>
            <person name="Miao D."/>
            <person name="Khan W.U."/>
            <person name="Rao P."/>
            <person name="Ye M."/>
            <person name="Lei B."/>
            <person name="Liao W."/>
            <person name="Wang J."/>
            <person name="Ji L."/>
            <person name="Li Y."/>
            <person name="Guo B."/>
            <person name="Mustafa N.S."/>
            <person name="Li S."/>
            <person name="Yun Q."/>
            <person name="Keller S.R."/>
            <person name="Mao J."/>
            <person name="Zhang R."/>
            <person name="Strauss S.H."/>
        </authorList>
    </citation>
    <scope>NUCLEOTIDE SEQUENCE</scope>
    <source>
        <strain evidence="5">GM15</strain>
        <tissue evidence="5">Leaf</tissue>
    </source>
</reference>
<name>A0A8X7ZZF2_POPTO</name>
<dbReference type="Proteomes" id="UP000886885">
    <property type="component" value="Chromosome 4A"/>
</dbReference>
<comment type="similarity">
    <text evidence="3">Belongs to the glycosyl hydrolase 1 family.</text>
</comment>
<dbReference type="AlphaFoldDB" id="A0A8X7ZZF2"/>
<sequence>MAIQSYLLLSLLLVFGSCFNSLASTQSDTASFNRKSFPQDFVFGVASSAYQYEGAAFEDGKGPSIWDEYTHKFPSPSLSASSNSFICKISNGSNGDVALDSYHRYKAKQKGKIGITLQSNWFVPLSNSKEDLEAVSRALDFNLGWFMSPLTSGEYPSSMRSLVGERLPKFSKKQAGSIKGSFDFIGLNYYSANYVAHKSQSNDTHPSYETDSHVASFFERDGIPIGPKAGSFWLLVYPSGLHDLLVYIKKAYNDPVIYITENGVDETDNPTLPLKEALIDNQRIDYFHQHLSFVQKAIK</sequence>
<evidence type="ECO:0000256" key="4">
    <source>
        <dbReference type="SAM" id="SignalP"/>
    </source>
</evidence>
<dbReference type="EMBL" id="JAAWWB010000007">
    <property type="protein sequence ID" value="KAG6778726.1"/>
    <property type="molecule type" value="Genomic_DNA"/>
</dbReference>
<evidence type="ECO:0000256" key="1">
    <source>
        <dbReference type="ARBA" id="ARBA00022801"/>
    </source>
</evidence>
<keyword evidence="6" id="KW-1185">Reference proteome</keyword>
<dbReference type="InterPro" id="IPR033132">
    <property type="entry name" value="GH_1_N_CS"/>
</dbReference>
<gene>
    <name evidence="5" type="ORF">POTOM_015070</name>
</gene>
<dbReference type="OrthoDB" id="65569at2759"/>